<keyword evidence="3" id="KW-1133">Transmembrane helix</keyword>
<dbReference type="PANTHER" id="PTHR22916">
    <property type="entry name" value="GLYCOSYLTRANSFERASE"/>
    <property type="match status" value="1"/>
</dbReference>
<dbReference type="EMBL" id="MWWY01000013">
    <property type="protein sequence ID" value="OZG65393.1"/>
    <property type="molecule type" value="Genomic_DNA"/>
</dbReference>
<dbReference type="Gene3D" id="3.90.550.10">
    <property type="entry name" value="Spore Coat Polysaccharide Biosynthesis Protein SpsA, Chain A"/>
    <property type="match status" value="1"/>
</dbReference>
<sequence>MTFVSVLVPVYNVEKYVDECLRSIQNQTFVDFEVVIVNDGSTDKSKEICEKYVSSDKRFHLYSQSNMGLASARNTSLRYARSEYVAFVDSDDYIDPDYLFKLVEVINKYKVDISICNKILSFDSGKRIVESNTFFSNKVITPSEALRALNSWQSFNTAVWGKLFKRSLFDGISFPAGKLSEDAYVIFELFGKAKNGVYFRPDALYYYRQRAGSIQNAKSINDAPLVTSSLQLNYIKKNFSDILYAGETAYVISRMGIFNECIKRGINLHNKYMKNLVNESRPYILAIVFNKDLTRKKKLQALFFVFTPFLYIFLVKKILLSRSSL</sequence>
<name>A0A261G2J2_9BIFI</name>
<dbReference type="SUPFAM" id="SSF53448">
    <property type="entry name" value="Nucleotide-diphospho-sugar transferases"/>
    <property type="match status" value="1"/>
</dbReference>
<accession>A0A261G2J2</accession>
<protein>
    <submittedName>
        <fullName evidence="5">Glycosyl transferase</fullName>
    </submittedName>
</protein>
<evidence type="ECO:0000256" key="2">
    <source>
        <dbReference type="ARBA" id="ARBA00022679"/>
    </source>
</evidence>
<keyword evidence="3" id="KW-0812">Transmembrane</keyword>
<dbReference type="OrthoDB" id="3171021at2"/>
<dbReference type="AlphaFoldDB" id="A0A261G2J2"/>
<comment type="caution">
    <text evidence="5">The sequence shown here is derived from an EMBL/GenBank/DDBJ whole genome shotgun (WGS) entry which is preliminary data.</text>
</comment>
<keyword evidence="3" id="KW-0472">Membrane</keyword>
<feature type="domain" description="Glycosyltransferase 2-like" evidence="4">
    <location>
        <begin position="5"/>
        <end position="169"/>
    </location>
</feature>
<evidence type="ECO:0000259" key="4">
    <source>
        <dbReference type="Pfam" id="PF00535"/>
    </source>
</evidence>
<dbReference type="GO" id="GO:0016757">
    <property type="term" value="F:glycosyltransferase activity"/>
    <property type="evidence" value="ECO:0007669"/>
    <property type="project" value="UniProtKB-KW"/>
</dbReference>
<dbReference type="Pfam" id="PF00535">
    <property type="entry name" value="Glycos_transf_2"/>
    <property type="match status" value="1"/>
</dbReference>
<reference evidence="5 6" key="1">
    <citation type="journal article" date="2017" name="BMC Genomics">
        <title>Comparative genomic and phylogenomic analyses of the Bifidobacteriaceae family.</title>
        <authorList>
            <person name="Lugli G.A."/>
            <person name="Milani C."/>
            <person name="Turroni F."/>
            <person name="Duranti S."/>
            <person name="Mancabelli L."/>
            <person name="Mangifesta M."/>
            <person name="Ferrario C."/>
            <person name="Modesto M."/>
            <person name="Mattarelli P."/>
            <person name="Jiri K."/>
            <person name="van Sinderen D."/>
            <person name="Ventura M."/>
        </authorList>
    </citation>
    <scope>NUCLEOTIDE SEQUENCE [LARGE SCALE GENOMIC DNA]</scope>
    <source>
        <strain evidence="5 6">DSM 100202</strain>
    </source>
</reference>
<evidence type="ECO:0000313" key="6">
    <source>
        <dbReference type="Proteomes" id="UP000216074"/>
    </source>
</evidence>
<feature type="transmembrane region" description="Helical" evidence="3">
    <location>
        <begin position="301"/>
        <end position="320"/>
    </location>
</feature>
<proteinExistence type="predicted"/>
<gene>
    <name evidence="5" type="ORF">BHAP_0671</name>
</gene>
<evidence type="ECO:0000256" key="3">
    <source>
        <dbReference type="SAM" id="Phobius"/>
    </source>
</evidence>
<dbReference type="RefSeq" id="WP_094729329.1">
    <property type="nucleotide sequence ID" value="NZ_MWWY01000013.1"/>
</dbReference>
<evidence type="ECO:0000313" key="5">
    <source>
        <dbReference type="EMBL" id="OZG65393.1"/>
    </source>
</evidence>
<keyword evidence="1" id="KW-0328">Glycosyltransferase</keyword>
<organism evidence="5 6">
    <name type="scientific">Bifidobacterium hapali</name>
    <dbReference type="NCBI Taxonomy" id="1630172"/>
    <lineage>
        <taxon>Bacteria</taxon>
        <taxon>Bacillati</taxon>
        <taxon>Actinomycetota</taxon>
        <taxon>Actinomycetes</taxon>
        <taxon>Bifidobacteriales</taxon>
        <taxon>Bifidobacteriaceae</taxon>
        <taxon>Bifidobacterium</taxon>
    </lineage>
</organism>
<dbReference type="InterPro" id="IPR001173">
    <property type="entry name" value="Glyco_trans_2-like"/>
</dbReference>
<dbReference type="CDD" id="cd00761">
    <property type="entry name" value="Glyco_tranf_GTA_type"/>
    <property type="match status" value="1"/>
</dbReference>
<evidence type="ECO:0000256" key="1">
    <source>
        <dbReference type="ARBA" id="ARBA00022676"/>
    </source>
</evidence>
<dbReference type="PANTHER" id="PTHR22916:SF51">
    <property type="entry name" value="GLYCOSYLTRANSFERASE EPSH-RELATED"/>
    <property type="match status" value="1"/>
</dbReference>
<dbReference type="InterPro" id="IPR029044">
    <property type="entry name" value="Nucleotide-diphossugar_trans"/>
</dbReference>
<dbReference type="Proteomes" id="UP000216074">
    <property type="component" value="Unassembled WGS sequence"/>
</dbReference>
<keyword evidence="6" id="KW-1185">Reference proteome</keyword>
<keyword evidence="2 5" id="KW-0808">Transferase</keyword>